<reference evidence="3" key="1">
    <citation type="journal article" date="2011" name="Appl. Environ. Microbiol.">
        <title>Common ancestry and novel genetic traits of Francisella novicida-like isolates from North America and Australia as revealed by comparative genomic analyses.</title>
        <authorList>
            <person name="Siddaramappa S."/>
            <person name="Challacombe J.F."/>
            <person name="Petersen J.M."/>
            <person name="Pillai S."/>
            <person name="Hogg G."/>
            <person name="Kuske C.R."/>
        </authorList>
    </citation>
    <scope>NUCLEOTIDE SEQUENCE [LARGE SCALE GENOMIC DNA]</scope>
    <source>
        <strain evidence="3">3523</strain>
    </source>
</reference>
<dbReference type="PATRIC" id="fig|676032.3.peg.358"/>
<dbReference type="KEGG" id="fcn:FN3523_0357"/>
<dbReference type="eggNOG" id="COG2072">
    <property type="taxonomic scope" value="Bacteria"/>
</dbReference>
<dbReference type="SUPFAM" id="SSF51905">
    <property type="entry name" value="FAD/NAD(P)-binding domain"/>
    <property type="match status" value="1"/>
</dbReference>
<dbReference type="Pfam" id="PF07992">
    <property type="entry name" value="Pyr_redox_2"/>
    <property type="match status" value="1"/>
</dbReference>
<proteinExistence type="predicted"/>
<evidence type="ECO:0000313" key="2">
    <source>
        <dbReference type="EMBL" id="AEB28214.1"/>
    </source>
</evidence>
<feature type="domain" description="FAD/NAD(P)-binding" evidence="1">
    <location>
        <begin position="11"/>
        <end position="286"/>
    </location>
</feature>
<dbReference type="InterPro" id="IPR023753">
    <property type="entry name" value="FAD/NAD-binding_dom"/>
</dbReference>
<dbReference type="Gene3D" id="3.50.50.60">
    <property type="entry name" value="FAD/NAD(P)-binding domain"/>
    <property type="match status" value="2"/>
</dbReference>
<sequence>MICMKNLIKYKWAIIGAGPAGMTVVGQLLDNDIKAKDILWLDPSFNVGDFGSKWGEVSSNTTVELFLRFLNEIQSFEYPKKVQKFAIDDYAKQGFTQLKDVSEPLQWITKNLLQKVDYSFDTISDMKIAQGVWNLCGMRENYIAEKVVLATGSLAKSLNIHNFEITKEINLAKALAPSKLKKELLNGDNVAVFGSSHSAMIIIRNLLELGVKDIANFYRQPLRYAVNMGDWILYDNSGLKGETAKWVRENISQNLDSRVKRYTSTDEEINKHLHKYSKVIYAVGFEQRVPNVEGIDVRIYDPTTGIIAPGLFGAGIAFPRRVTDPNGNVELNVGLFKFMKDIRHFLPLWLKYDI</sequence>
<evidence type="ECO:0000313" key="3">
    <source>
        <dbReference type="Proteomes" id="UP000008303"/>
    </source>
</evidence>
<evidence type="ECO:0000259" key="1">
    <source>
        <dbReference type="Pfam" id="PF07992"/>
    </source>
</evidence>
<gene>
    <name evidence="2" type="ordered locus">FN3523_0357</name>
</gene>
<dbReference type="InterPro" id="IPR053275">
    <property type="entry name" value="Agnestin_monoxygenase"/>
</dbReference>
<dbReference type="GO" id="GO:0016491">
    <property type="term" value="F:oxidoreductase activity"/>
    <property type="evidence" value="ECO:0007669"/>
    <property type="project" value="InterPro"/>
</dbReference>
<organism evidence="2 3">
    <name type="scientific">Francisella hispaniensis</name>
    <dbReference type="NCBI Taxonomy" id="622488"/>
    <lineage>
        <taxon>Bacteria</taxon>
        <taxon>Pseudomonadati</taxon>
        <taxon>Pseudomonadota</taxon>
        <taxon>Gammaproteobacteria</taxon>
        <taxon>Thiotrichales</taxon>
        <taxon>Francisellaceae</taxon>
        <taxon>Francisella</taxon>
    </lineage>
</organism>
<protein>
    <recommendedName>
        <fullName evidence="1">FAD/NAD(P)-binding domain-containing protein</fullName>
    </recommendedName>
</protein>
<dbReference type="AlphaFoldDB" id="F4BJ70"/>
<accession>F4BJ70</accession>
<name>F4BJ70_9GAMM</name>
<dbReference type="InterPro" id="IPR036188">
    <property type="entry name" value="FAD/NAD-bd_sf"/>
</dbReference>
<dbReference type="EMBL" id="CP002558">
    <property type="protein sequence ID" value="AEB28214.1"/>
    <property type="molecule type" value="Genomic_DNA"/>
</dbReference>
<dbReference type="PANTHER" id="PTHR38688:SF1">
    <property type="entry name" value="FAD_NAD(P)-BINDING DOMAIN-CONTAINING PROTEIN"/>
    <property type="match status" value="1"/>
</dbReference>
<dbReference type="HOGENOM" id="CLU_033663_0_0_6"/>
<dbReference type="PANTHER" id="PTHR38688">
    <property type="entry name" value="PYR_REDOX_2 DOMAIN-CONTAINING PROTEIN"/>
    <property type="match status" value="1"/>
</dbReference>
<dbReference type="Proteomes" id="UP000008303">
    <property type="component" value="Chromosome"/>
</dbReference>